<gene>
    <name evidence="3" type="ORF">LHA_1480</name>
</gene>
<feature type="signal peptide" evidence="1">
    <location>
        <begin position="1"/>
        <end position="21"/>
    </location>
</feature>
<dbReference type="PATRIC" id="fig|449.7.peg.697"/>
<dbReference type="PANTHER" id="PTHR39176">
    <property type="entry name" value="PERIPLASMIC PROTEIN-RELATED"/>
    <property type="match status" value="1"/>
</dbReference>
<dbReference type="InterPro" id="IPR009739">
    <property type="entry name" value="LprI-like_N"/>
</dbReference>
<evidence type="ECO:0000259" key="2">
    <source>
        <dbReference type="Pfam" id="PF07007"/>
    </source>
</evidence>
<accession>A0A0A8UP45</accession>
<dbReference type="Pfam" id="PF07007">
    <property type="entry name" value="LprI"/>
    <property type="match status" value="1"/>
</dbReference>
<proteinExistence type="predicted"/>
<evidence type="ECO:0000313" key="3">
    <source>
        <dbReference type="EMBL" id="CEK10523.1"/>
    </source>
</evidence>
<dbReference type="HOGENOM" id="CLU_945918_0_0_6"/>
<dbReference type="AlphaFoldDB" id="A0A0A8UP45"/>
<evidence type="ECO:0000313" key="4">
    <source>
        <dbReference type="Proteomes" id="UP000032803"/>
    </source>
</evidence>
<organism evidence="3 4">
    <name type="scientific">Legionella hackeliae</name>
    <dbReference type="NCBI Taxonomy" id="449"/>
    <lineage>
        <taxon>Bacteria</taxon>
        <taxon>Pseudomonadati</taxon>
        <taxon>Pseudomonadota</taxon>
        <taxon>Gammaproteobacteria</taxon>
        <taxon>Legionellales</taxon>
        <taxon>Legionellaceae</taxon>
        <taxon>Legionella</taxon>
    </lineage>
</organism>
<protein>
    <recommendedName>
        <fullName evidence="2">Lysozyme inhibitor LprI-like N-terminal domain-containing protein</fullName>
    </recommendedName>
</protein>
<feature type="chain" id="PRO_5009754223" description="Lysozyme inhibitor LprI-like N-terminal domain-containing protein" evidence="1">
    <location>
        <begin position="22"/>
        <end position="294"/>
    </location>
</feature>
<keyword evidence="1" id="KW-0732">Signal</keyword>
<evidence type="ECO:0000256" key="1">
    <source>
        <dbReference type="SAM" id="SignalP"/>
    </source>
</evidence>
<keyword evidence="4" id="KW-1185">Reference proteome</keyword>
<dbReference type="PANTHER" id="PTHR39176:SF1">
    <property type="entry name" value="PERIPLASMIC PROTEIN"/>
    <property type="match status" value="1"/>
</dbReference>
<dbReference type="Proteomes" id="UP000032803">
    <property type="component" value="Chromosome I"/>
</dbReference>
<feature type="domain" description="Lysozyme inhibitor LprI-like N-terminal" evidence="2">
    <location>
        <begin position="194"/>
        <end position="285"/>
    </location>
</feature>
<dbReference type="OrthoDB" id="6456792at2"/>
<dbReference type="KEGG" id="lha:LHA_1480"/>
<reference evidence="4" key="1">
    <citation type="submission" date="2014-09" db="EMBL/GenBank/DDBJ databases">
        <authorList>
            <person name="Gomez-Valero L."/>
        </authorList>
    </citation>
    <scope>NUCLEOTIDE SEQUENCE [LARGE SCALE GENOMIC DNA]</scope>
    <source>
        <strain evidence="4">ATCC35250</strain>
    </source>
</reference>
<dbReference type="RefSeq" id="WP_052673627.1">
    <property type="nucleotide sequence ID" value="NZ_LN681225.1"/>
</dbReference>
<dbReference type="EMBL" id="LN681225">
    <property type="protein sequence ID" value="CEK10523.1"/>
    <property type="molecule type" value="Genomic_DNA"/>
</dbReference>
<dbReference type="Gene3D" id="1.20.1270.180">
    <property type="match status" value="1"/>
</dbReference>
<sequence length="294" mass="33164">MNKKIGFFSMLVFILSTPVFAETASLCQSNEQVVFSCPTKNSKTISLCASEDLSAATGTIQYRFGKKNNIELFYPSKKIPPSEAFMGRSQMFSGGGGIYLRFGKNNFDYIIYSGIGKGWDVNGLILLKNSKFLSYFPCIEKPVIQITPEQLTSLNIPLDPDNKEFFPGDIPQNKTETSARLDTSSDELKKIQTCYDNAVTTIAMKACANDEYTLYDNLLNKRYNVLLNLLPQANQGLLIDTQKAWLNYRKKECDFEGLQNEGGTLQSLSVIECYTKHNKERIGELNDFIKIYQN</sequence>
<name>A0A0A8UP45_LEGHA</name>